<keyword evidence="2" id="KW-1185">Reference proteome</keyword>
<dbReference type="Proteomes" id="UP001058003">
    <property type="component" value="Chromosome"/>
</dbReference>
<dbReference type="EMBL" id="CP073767">
    <property type="protein sequence ID" value="UWZ56926.1"/>
    <property type="molecule type" value="Genomic_DNA"/>
</dbReference>
<proteinExistence type="predicted"/>
<evidence type="ECO:0000313" key="2">
    <source>
        <dbReference type="Proteomes" id="UP001058003"/>
    </source>
</evidence>
<accession>A0A9Q9IJV2</accession>
<dbReference type="KEGG" id="daur:Daura_12560"/>
<name>A0A9Q9IJV2_9ACTN</name>
<dbReference type="RefSeq" id="WP_156090218.1">
    <property type="nucleotide sequence ID" value="NZ_CP073767.1"/>
</dbReference>
<protein>
    <submittedName>
        <fullName evidence="1">Uncharacterized protein</fullName>
    </submittedName>
</protein>
<organism evidence="1 2">
    <name type="scientific">Dactylosporangium aurantiacum</name>
    <dbReference type="NCBI Taxonomy" id="35754"/>
    <lineage>
        <taxon>Bacteria</taxon>
        <taxon>Bacillati</taxon>
        <taxon>Actinomycetota</taxon>
        <taxon>Actinomycetes</taxon>
        <taxon>Micromonosporales</taxon>
        <taxon>Micromonosporaceae</taxon>
        <taxon>Dactylosporangium</taxon>
    </lineage>
</organism>
<reference evidence="1" key="1">
    <citation type="submission" date="2021-04" db="EMBL/GenBank/DDBJ databases">
        <title>Dactylosporangium aurantiacum NRRL B-8018 full assembly.</title>
        <authorList>
            <person name="Hartkoorn R.C."/>
            <person name="Beaudoing E."/>
            <person name="Hot D."/>
        </authorList>
    </citation>
    <scope>NUCLEOTIDE SEQUENCE</scope>
    <source>
        <strain evidence="1">NRRL B-8018</strain>
    </source>
</reference>
<dbReference type="AlphaFoldDB" id="A0A9Q9IJV2"/>
<dbReference type="OrthoDB" id="3295168at2"/>
<evidence type="ECO:0000313" key="1">
    <source>
        <dbReference type="EMBL" id="UWZ56926.1"/>
    </source>
</evidence>
<gene>
    <name evidence="1" type="ORF">Daura_12560</name>
</gene>
<sequence>MADTPDAVSALSEATRTLGATGGTAELAAPAVSDEVVFWGHVSWVSGVPDMDHSPRDPSSPFALPAAERQLVTALLAP</sequence>